<dbReference type="Gene3D" id="1.20.1600.10">
    <property type="entry name" value="Outer membrane efflux proteins (OEP)"/>
    <property type="match status" value="1"/>
</dbReference>
<dbReference type="AlphaFoldDB" id="A0A7U2R939"/>
<keyword evidence="7" id="KW-0998">Cell outer membrane</keyword>
<evidence type="ECO:0000256" key="1">
    <source>
        <dbReference type="ARBA" id="ARBA00004442"/>
    </source>
</evidence>
<dbReference type="Proteomes" id="UP000596329">
    <property type="component" value="Chromosome"/>
</dbReference>
<evidence type="ECO:0000256" key="7">
    <source>
        <dbReference type="ARBA" id="ARBA00023237"/>
    </source>
</evidence>
<dbReference type="PANTHER" id="PTHR30026:SF20">
    <property type="entry name" value="OUTER MEMBRANE PROTEIN TOLC"/>
    <property type="match status" value="1"/>
</dbReference>
<keyword evidence="6" id="KW-0472">Membrane</keyword>
<dbReference type="InterPro" id="IPR051906">
    <property type="entry name" value="TolC-like"/>
</dbReference>
<evidence type="ECO:0000256" key="6">
    <source>
        <dbReference type="ARBA" id="ARBA00023136"/>
    </source>
</evidence>
<dbReference type="InterPro" id="IPR003423">
    <property type="entry name" value="OMP_efflux"/>
</dbReference>
<dbReference type="PANTHER" id="PTHR30026">
    <property type="entry name" value="OUTER MEMBRANE PROTEIN TOLC"/>
    <property type="match status" value="1"/>
</dbReference>
<evidence type="ECO:0000256" key="4">
    <source>
        <dbReference type="ARBA" id="ARBA00022452"/>
    </source>
</evidence>
<evidence type="ECO:0000313" key="8">
    <source>
        <dbReference type="EMBL" id="QRE03411.1"/>
    </source>
</evidence>
<comment type="similarity">
    <text evidence="2">Belongs to the outer membrane factor (OMF) (TC 1.B.17) family.</text>
</comment>
<name>A0A7U2R939_FLAPS</name>
<keyword evidence="4" id="KW-1134">Transmembrane beta strand</keyword>
<dbReference type="Pfam" id="PF02321">
    <property type="entry name" value="OEP"/>
    <property type="match status" value="2"/>
</dbReference>
<keyword evidence="3" id="KW-0813">Transport</keyword>
<keyword evidence="5" id="KW-0812">Transmembrane</keyword>
<dbReference type="GO" id="GO:0015562">
    <property type="term" value="F:efflux transmembrane transporter activity"/>
    <property type="evidence" value="ECO:0007669"/>
    <property type="project" value="InterPro"/>
</dbReference>
<reference evidence="8 9" key="1">
    <citation type="submission" date="2020-07" db="EMBL/GenBank/DDBJ databases">
        <title>Genomic characterization of Flavobacterium psychrophilum strains.</title>
        <authorList>
            <person name="Castillo D."/>
            <person name="Jorgensen J."/>
            <person name="Middelboe M."/>
        </authorList>
    </citation>
    <scope>NUCLEOTIDE SEQUENCE [LARGE SCALE GENOMIC DNA]</scope>
    <source>
        <strain evidence="8 9">FPS-R7</strain>
    </source>
</reference>
<comment type="subcellular location">
    <subcellularLocation>
        <location evidence="1">Cell outer membrane</location>
    </subcellularLocation>
</comment>
<dbReference type="EMBL" id="CP059075">
    <property type="protein sequence ID" value="QRE03411.1"/>
    <property type="molecule type" value="Genomic_DNA"/>
</dbReference>
<dbReference type="RefSeq" id="WP_094134727.1">
    <property type="nucleotide sequence ID" value="NZ_BJSX01000052.1"/>
</dbReference>
<dbReference type="GO" id="GO:0009279">
    <property type="term" value="C:cell outer membrane"/>
    <property type="evidence" value="ECO:0007669"/>
    <property type="project" value="UniProtKB-SubCell"/>
</dbReference>
<evidence type="ECO:0000256" key="3">
    <source>
        <dbReference type="ARBA" id="ARBA00022448"/>
    </source>
</evidence>
<organism evidence="8 9">
    <name type="scientific">Flavobacterium psychrophilum</name>
    <dbReference type="NCBI Taxonomy" id="96345"/>
    <lineage>
        <taxon>Bacteria</taxon>
        <taxon>Pseudomonadati</taxon>
        <taxon>Bacteroidota</taxon>
        <taxon>Flavobacteriia</taxon>
        <taxon>Flavobacteriales</taxon>
        <taxon>Flavobacteriaceae</taxon>
        <taxon>Flavobacterium</taxon>
    </lineage>
</organism>
<evidence type="ECO:0000256" key="2">
    <source>
        <dbReference type="ARBA" id="ARBA00007613"/>
    </source>
</evidence>
<protein>
    <submittedName>
        <fullName evidence="8">TolC family protein</fullName>
    </submittedName>
</protein>
<gene>
    <name evidence="8" type="ORF">H0H26_10985</name>
</gene>
<accession>A0A7U2R939</accession>
<sequence>MKIKAKLLIVISFLGVTFGYAQEKRVLSLKEAISLVTNNSNEAALANIKVSTAKLEMETLKNNQYPSLKISGQFLQLTDANIDPKIKLGASGTAVKVNQLFLGQANVSMPLFNGFKLKNSIWASENLYKAETANAANTKEKLSLYVVELFAKLYQSQQTTTLIEDNLKSAQQRTKDFSAMVHNGLMARNDLLKAQLQESNIQLSLDTAKKNVNIINYQLVTILQLPENTQIDIDIETIKNDIVRNKNIAIQAKRNDLEALTYQQKASEAGIKIAKSGYYPALALVGGYIAFDLKDVMTVTNAMNVGVGLSYDLASVFKNGKEVKLAQSKSEQTKTAVTILTNKIKEETHEAQENYNLSLNQNAVYKQAVEQATENYRIVKDKYDNSLSTTNDLLEADVQQLQTKINLALSQADIALKYYQLQFAEGKLINSFNTPKN</sequence>
<dbReference type="GO" id="GO:0015288">
    <property type="term" value="F:porin activity"/>
    <property type="evidence" value="ECO:0007669"/>
    <property type="project" value="TreeGrafter"/>
</dbReference>
<dbReference type="GO" id="GO:1990281">
    <property type="term" value="C:efflux pump complex"/>
    <property type="evidence" value="ECO:0007669"/>
    <property type="project" value="TreeGrafter"/>
</dbReference>
<evidence type="ECO:0000313" key="9">
    <source>
        <dbReference type="Proteomes" id="UP000596329"/>
    </source>
</evidence>
<evidence type="ECO:0000256" key="5">
    <source>
        <dbReference type="ARBA" id="ARBA00022692"/>
    </source>
</evidence>
<proteinExistence type="inferred from homology"/>
<dbReference type="SUPFAM" id="SSF56954">
    <property type="entry name" value="Outer membrane efflux proteins (OEP)"/>
    <property type="match status" value="1"/>
</dbReference>